<dbReference type="Pfam" id="PF09527">
    <property type="entry name" value="ATPase_gene1"/>
    <property type="match status" value="1"/>
</dbReference>
<evidence type="ECO:0000313" key="3">
    <source>
        <dbReference type="Proteomes" id="UP000482209"/>
    </source>
</evidence>
<keyword evidence="1" id="KW-0812">Transmembrane</keyword>
<keyword evidence="1" id="KW-0472">Membrane</keyword>
<name>A0A6L5XVM5_9FIRM</name>
<evidence type="ECO:0000313" key="2">
    <source>
        <dbReference type="EMBL" id="MSS62886.1"/>
    </source>
</evidence>
<evidence type="ECO:0000256" key="1">
    <source>
        <dbReference type="SAM" id="Phobius"/>
    </source>
</evidence>
<proteinExistence type="predicted"/>
<protein>
    <submittedName>
        <fullName evidence="2">AtpZ/AtpI family protein</fullName>
    </submittedName>
</protein>
<dbReference type="InterPro" id="IPR032820">
    <property type="entry name" value="ATPase_put"/>
</dbReference>
<dbReference type="AlphaFoldDB" id="A0A6L5XVM5"/>
<keyword evidence="3" id="KW-1185">Reference proteome</keyword>
<feature type="transmembrane region" description="Helical" evidence="1">
    <location>
        <begin position="44"/>
        <end position="64"/>
    </location>
</feature>
<dbReference type="Proteomes" id="UP000482209">
    <property type="component" value="Unassembled WGS sequence"/>
</dbReference>
<keyword evidence="1" id="KW-1133">Transmembrane helix</keyword>
<gene>
    <name evidence="2" type="ORF">FYJ58_03215</name>
</gene>
<reference evidence="2 3" key="1">
    <citation type="submission" date="2019-08" db="EMBL/GenBank/DDBJ databases">
        <title>In-depth cultivation of the pig gut microbiome towards novel bacterial diversity and tailored functional studies.</title>
        <authorList>
            <person name="Wylensek D."/>
            <person name="Hitch T.C.A."/>
            <person name="Clavel T."/>
        </authorList>
    </citation>
    <scope>NUCLEOTIDE SEQUENCE [LARGE SCALE GENOMIC DNA]</scope>
    <source>
        <strain evidence="2 3">WCA-693-APC-MOT-I</strain>
    </source>
</reference>
<accession>A0A6L5XVM5</accession>
<organism evidence="2 3">
    <name type="scientific">Velocimicrobium porci</name>
    <dbReference type="NCBI Taxonomy" id="2606634"/>
    <lineage>
        <taxon>Bacteria</taxon>
        <taxon>Bacillati</taxon>
        <taxon>Bacillota</taxon>
        <taxon>Clostridia</taxon>
        <taxon>Lachnospirales</taxon>
        <taxon>Lachnospiraceae</taxon>
        <taxon>Velocimicrobium</taxon>
    </lineage>
</organism>
<comment type="caution">
    <text evidence="2">The sequence shown here is derived from an EMBL/GenBank/DDBJ whole genome shotgun (WGS) entry which is preliminary data.</text>
</comment>
<dbReference type="EMBL" id="VUMT01000003">
    <property type="protein sequence ID" value="MSS62886.1"/>
    <property type="molecule type" value="Genomic_DNA"/>
</dbReference>
<dbReference type="RefSeq" id="WP_154517133.1">
    <property type="nucleotide sequence ID" value="NZ_VUMT01000003.1"/>
</dbReference>
<feature type="transmembrane region" description="Helical" evidence="1">
    <location>
        <begin position="12"/>
        <end position="32"/>
    </location>
</feature>
<sequence length="102" mass="12398">MKREDKKIWRAIMMISQIGITMMTPIFLSAFIGYQLDKWLNTQYWFIIFIVLGVCAAFRSVYIITKNFYLRDLKEEEAQQKYFDDLKKQRETCSDDNERYKD</sequence>